<accession>A0A833N2D6</accession>
<dbReference type="InterPro" id="IPR001638">
    <property type="entry name" value="Solute-binding_3/MltF_N"/>
</dbReference>
<dbReference type="Pfam" id="PF00497">
    <property type="entry name" value="SBP_bac_3"/>
    <property type="match status" value="1"/>
</dbReference>
<name>A0A833N2D6_9BACT</name>
<reference evidence="6 7" key="1">
    <citation type="submission" date="2019-10" db="EMBL/GenBank/DDBJ databases">
        <title>New genus of Silvanigrellaceae.</title>
        <authorList>
            <person name="Pitt A."/>
            <person name="Hahn M.W."/>
        </authorList>
    </citation>
    <scope>NUCLEOTIDE SEQUENCE [LARGE SCALE GENOMIC DNA]</scope>
    <source>
        <strain evidence="6 7">33A1-SZDP</strain>
    </source>
</reference>
<keyword evidence="7" id="KW-1185">Reference proteome</keyword>
<dbReference type="AlphaFoldDB" id="A0A833N2D6"/>
<dbReference type="Proteomes" id="UP000442694">
    <property type="component" value="Unassembled WGS sequence"/>
</dbReference>
<dbReference type="SUPFAM" id="SSF53850">
    <property type="entry name" value="Periplasmic binding protein-like II"/>
    <property type="match status" value="1"/>
</dbReference>
<sequence>MNFIKLKNERFIMINSKFNFLKKLLFFILLIFFLQLPLYATKDIPPDIKKIITRGKLIVALKNGNYPPFFYEDDKKALIGYDIEMAQDIAKNLGVGIEYNRNAQSFADVIKLVENDSADLGISALSSTLSRGLSVNFSDPYLSPNQSLILNRILEIKLKNNNDIDKSALKIAVLKNSAYEDYIKQNITSFDELLKNTETIQYDDLEKALTDVMNGKILALYVDQIYANYIIKNRKLANIYVRRKDIDGEIDPISIVVNWRNQNLLNWINLYVKRMKYEGRNKYLSQKYLKDLK</sequence>
<evidence type="ECO:0000256" key="2">
    <source>
        <dbReference type="ARBA" id="ARBA00010333"/>
    </source>
</evidence>
<feature type="domain" description="Solute-binding protein family 3/N-terminal" evidence="5">
    <location>
        <begin position="56"/>
        <end position="292"/>
    </location>
</feature>
<organism evidence="6 7">
    <name type="scientific">Fluviispira multicolorata</name>
    <dbReference type="NCBI Taxonomy" id="2654512"/>
    <lineage>
        <taxon>Bacteria</taxon>
        <taxon>Pseudomonadati</taxon>
        <taxon>Bdellovibrionota</taxon>
        <taxon>Oligoflexia</taxon>
        <taxon>Silvanigrellales</taxon>
        <taxon>Silvanigrellaceae</taxon>
        <taxon>Fluviispira</taxon>
    </lineage>
</organism>
<evidence type="ECO:0000259" key="5">
    <source>
        <dbReference type="SMART" id="SM00062"/>
    </source>
</evidence>
<evidence type="ECO:0000256" key="1">
    <source>
        <dbReference type="ARBA" id="ARBA00004196"/>
    </source>
</evidence>
<comment type="similarity">
    <text evidence="2 4">Belongs to the bacterial solute-binding protein 3 family.</text>
</comment>
<evidence type="ECO:0000256" key="4">
    <source>
        <dbReference type="RuleBase" id="RU003744"/>
    </source>
</evidence>
<dbReference type="Gene3D" id="3.40.190.10">
    <property type="entry name" value="Periplasmic binding protein-like II"/>
    <property type="match status" value="2"/>
</dbReference>
<evidence type="ECO:0000313" key="7">
    <source>
        <dbReference type="Proteomes" id="UP000442694"/>
    </source>
</evidence>
<dbReference type="PANTHER" id="PTHR35936:SF17">
    <property type="entry name" value="ARGININE-BINDING EXTRACELLULAR PROTEIN ARTP"/>
    <property type="match status" value="1"/>
</dbReference>
<keyword evidence="3" id="KW-0732">Signal</keyword>
<dbReference type="PROSITE" id="PS01039">
    <property type="entry name" value="SBP_BACTERIAL_3"/>
    <property type="match status" value="1"/>
</dbReference>
<comment type="caution">
    <text evidence="6">The sequence shown here is derived from an EMBL/GenBank/DDBJ whole genome shotgun (WGS) entry which is preliminary data.</text>
</comment>
<dbReference type="GO" id="GO:0030313">
    <property type="term" value="C:cell envelope"/>
    <property type="evidence" value="ECO:0007669"/>
    <property type="project" value="UniProtKB-SubCell"/>
</dbReference>
<gene>
    <name evidence="6" type="ORF">GCL57_05765</name>
</gene>
<dbReference type="EMBL" id="WFLN01000005">
    <property type="protein sequence ID" value="KAB8032152.1"/>
    <property type="molecule type" value="Genomic_DNA"/>
</dbReference>
<dbReference type="SMART" id="SM00062">
    <property type="entry name" value="PBPb"/>
    <property type="match status" value="1"/>
</dbReference>
<comment type="subcellular location">
    <subcellularLocation>
        <location evidence="1">Cell envelope</location>
    </subcellularLocation>
</comment>
<evidence type="ECO:0000256" key="3">
    <source>
        <dbReference type="ARBA" id="ARBA00022729"/>
    </source>
</evidence>
<dbReference type="InterPro" id="IPR018313">
    <property type="entry name" value="SBP_3_CS"/>
</dbReference>
<evidence type="ECO:0000313" key="6">
    <source>
        <dbReference type="EMBL" id="KAB8032152.1"/>
    </source>
</evidence>
<proteinExistence type="inferred from homology"/>
<dbReference type="PANTHER" id="PTHR35936">
    <property type="entry name" value="MEMBRANE-BOUND LYTIC MUREIN TRANSGLYCOSYLASE F"/>
    <property type="match status" value="1"/>
</dbReference>
<dbReference type="CDD" id="cd13530">
    <property type="entry name" value="PBP2_peptides_like"/>
    <property type="match status" value="1"/>
</dbReference>
<protein>
    <submittedName>
        <fullName evidence="6">Transporter substrate-binding domain-containing protein</fullName>
    </submittedName>
</protein>